<sequence>MYLIPPVLPHYLPWDYSIPIDQHVPEPKSKKRNRVVITDLEDGTVLEPLNTSRLDGATEAVDIISEEEMSSKKTNEDWDFNWMGTLECHVVITELDDETDVQNDKCDVRNNIEKDVNIAREDETKRVQDQTTRVQPEVDETNVTTGVQEEHASLGQYHENIEFNWDEPIFNESDEGDYHADEPFVDESDHIDFNWEKHVLGMVGEEQLTEQPIHQATEQPVQQATEHIVCNWDEPAVDNVYFDYDLSNELESLTSDEDEDEPRRRVREPIFNAKTDMSDPQFALGMIFKIVQVLRPALVEYSIKK</sequence>
<organism evidence="2 3">
    <name type="scientific">Forsythia ovata</name>
    <dbReference type="NCBI Taxonomy" id="205694"/>
    <lineage>
        <taxon>Eukaryota</taxon>
        <taxon>Viridiplantae</taxon>
        <taxon>Streptophyta</taxon>
        <taxon>Embryophyta</taxon>
        <taxon>Tracheophyta</taxon>
        <taxon>Spermatophyta</taxon>
        <taxon>Magnoliopsida</taxon>
        <taxon>eudicotyledons</taxon>
        <taxon>Gunneridae</taxon>
        <taxon>Pentapetalae</taxon>
        <taxon>asterids</taxon>
        <taxon>lamiids</taxon>
        <taxon>Lamiales</taxon>
        <taxon>Oleaceae</taxon>
        <taxon>Forsythieae</taxon>
        <taxon>Forsythia</taxon>
    </lineage>
</organism>
<name>A0ABD1WUQ4_9LAMI</name>
<evidence type="ECO:0000256" key="1">
    <source>
        <dbReference type="SAM" id="MobiDB-lite"/>
    </source>
</evidence>
<dbReference type="AlphaFoldDB" id="A0ABD1WUQ4"/>
<gene>
    <name evidence="2" type="ORF">Fot_07058</name>
</gene>
<dbReference type="Proteomes" id="UP001604277">
    <property type="component" value="Unassembled WGS sequence"/>
</dbReference>
<evidence type="ECO:0000313" key="3">
    <source>
        <dbReference type="Proteomes" id="UP001604277"/>
    </source>
</evidence>
<evidence type="ECO:0000313" key="2">
    <source>
        <dbReference type="EMBL" id="KAL2553439.1"/>
    </source>
</evidence>
<accession>A0ABD1WUQ4</accession>
<reference evidence="3" key="1">
    <citation type="submission" date="2024-07" db="EMBL/GenBank/DDBJ databases">
        <title>Two chromosome-level genome assemblies of Korean endemic species Abeliophyllum distichum and Forsythia ovata (Oleaceae).</title>
        <authorList>
            <person name="Jang H."/>
        </authorList>
    </citation>
    <scope>NUCLEOTIDE SEQUENCE [LARGE SCALE GENOMIC DNA]</scope>
</reference>
<proteinExistence type="predicted"/>
<protein>
    <submittedName>
        <fullName evidence="2">Uncharacterized protein</fullName>
    </submittedName>
</protein>
<comment type="caution">
    <text evidence="2">The sequence shown here is derived from an EMBL/GenBank/DDBJ whole genome shotgun (WGS) entry which is preliminary data.</text>
</comment>
<dbReference type="EMBL" id="JBFOLJ010000002">
    <property type="protein sequence ID" value="KAL2553439.1"/>
    <property type="molecule type" value="Genomic_DNA"/>
</dbReference>
<feature type="region of interest" description="Disordered" evidence="1">
    <location>
        <begin position="126"/>
        <end position="147"/>
    </location>
</feature>
<keyword evidence="3" id="KW-1185">Reference proteome</keyword>